<feature type="compositionally biased region" description="Basic and acidic residues" evidence="1">
    <location>
        <begin position="134"/>
        <end position="144"/>
    </location>
</feature>
<reference evidence="2" key="1">
    <citation type="submission" date="2020-02" db="EMBL/GenBank/DDBJ databases">
        <authorList>
            <person name="Meier V. D."/>
        </authorList>
    </citation>
    <scope>NUCLEOTIDE SEQUENCE</scope>
    <source>
        <strain evidence="2">AVDCRST_MAG60</strain>
    </source>
</reference>
<keyword evidence="2" id="KW-0808">Transferase</keyword>
<evidence type="ECO:0000313" key="2">
    <source>
        <dbReference type="EMBL" id="CAA9381422.1"/>
    </source>
</evidence>
<dbReference type="EMBL" id="CADCUN010000099">
    <property type="protein sequence ID" value="CAA9381422.1"/>
    <property type="molecule type" value="Genomic_DNA"/>
</dbReference>
<proteinExistence type="predicted"/>
<feature type="compositionally biased region" description="Polar residues" evidence="1">
    <location>
        <begin position="63"/>
        <end position="72"/>
    </location>
</feature>
<gene>
    <name evidence="2" type="ORF">AVDCRST_MAG60-923</name>
</gene>
<sequence>EECARLAGLALARGHHPASARGRGRRGLARGAPSQRRLAQAVGRHRATGCDHRCRQLRPGRPTSAQAGSTRTVDAVRHRGRRPVRRSGDGQQHRPRIRAVRLPRLLARPVGRRSRGDADRRRDGHRPLLHHRPPPPDRDLHPPGEHQLAARGREARPARGGLRPAIPSHRRGLARPPDLRRHGRGVPRRDPVPAVVGVL</sequence>
<organism evidence="2">
    <name type="scientific">uncultured Nocardioides sp</name>
    <dbReference type="NCBI Taxonomy" id="198441"/>
    <lineage>
        <taxon>Bacteria</taxon>
        <taxon>Bacillati</taxon>
        <taxon>Actinomycetota</taxon>
        <taxon>Actinomycetes</taxon>
        <taxon>Propionibacteriales</taxon>
        <taxon>Nocardioidaceae</taxon>
        <taxon>Nocardioides</taxon>
        <taxon>environmental samples</taxon>
    </lineage>
</organism>
<feature type="compositionally biased region" description="Basic residues" evidence="1">
    <location>
        <begin position="13"/>
        <end position="28"/>
    </location>
</feature>
<evidence type="ECO:0000256" key="1">
    <source>
        <dbReference type="SAM" id="MobiDB-lite"/>
    </source>
</evidence>
<dbReference type="AlphaFoldDB" id="A0A6J4NBM6"/>
<feature type="non-terminal residue" evidence="2">
    <location>
        <position position="199"/>
    </location>
</feature>
<feature type="compositionally biased region" description="Basic and acidic residues" evidence="1">
    <location>
        <begin position="114"/>
        <end position="126"/>
    </location>
</feature>
<feature type="region of interest" description="Disordered" evidence="1">
    <location>
        <begin position="12"/>
        <end position="199"/>
    </location>
</feature>
<dbReference type="GO" id="GO:0016746">
    <property type="term" value="F:acyltransferase activity"/>
    <property type="evidence" value="ECO:0007669"/>
    <property type="project" value="UniProtKB-KW"/>
</dbReference>
<keyword evidence="2" id="KW-0012">Acyltransferase</keyword>
<accession>A0A6J4NBM6</accession>
<name>A0A6J4NBM6_9ACTN</name>
<protein>
    <submittedName>
        <fullName evidence="2">Ribosomal-protein-S5p-alanine acetyltransferase</fullName>
        <ecNumber evidence="2">2.3.1.128</ecNumber>
    </submittedName>
</protein>
<feature type="non-terminal residue" evidence="2">
    <location>
        <position position="1"/>
    </location>
</feature>
<dbReference type="EC" id="2.3.1.128" evidence="2"/>